<gene>
    <name evidence="1" type="ORF">rCG_35733</name>
</gene>
<sequence>MLGQVGCSLSLSSGLMEVWIYCSTVNRIMFVHRFRAALLGCLRKCRVTSNELVA</sequence>
<reference evidence="2" key="1">
    <citation type="submission" date="2005-09" db="EMBL/GenBank/DDBJ databases">
        <authorList>
            <person name="Mural R.J."/>
            <person name="Li P.W."/>
            <person name="Adams M.D."/>
            <person name="Amanatides P.G."/>
            <person name="Baden-Tillson H."/>
            <person name="Barnstead M."/>
            <person name="Chin S.H."/>
            <person name="Dew I."/>
            <person name="Evans C.A."/>
            <person name="Ferriera S."/>
            <person name="Flanigan M."/>
            <person name="Fosler C."/>
            <person name="Glodek A."/>
            <person name="Gu Z."/>
            <person name="Holt R.A."/>
            <person name="Jennings D."/>
            <person name="Kraft C.L."/>
            <person name="Lu F."/>
            <person name="Nguyen T."/>
            <person name="Nusskern D.R."/>
            <person name="Pfannkoch C.M."/>
            <person name="Sitter C."/>
            <person name="Sutton G.G."/>
            <person name="Venter J.C."/>
            <person name="Wang Z."/>
            <person name="Woodage T."/>
            <person name="Zheng X.H."/>
            <person name="Zhong F."/>
        </authorList>
    </citation>
    <scope>NUCLEOTIDE SEQUENCE [LARGE SCALE GENOMIC DNA]</scope>
    <source>
        <strain>BN</strain>
        <strain evidence="2">Sprague-Dawley</strain>
    </source>
</reference>
<name>A6IKH5_RAT</name>
<dbReference type="AlphaFoldDB" id="A6IKH5"/>
<accession>A6IKH5</accession>
<organism evidence="1 2">
    <name type="scientific">Rattus norvegicus</name>
    <name type="common">Rat</name>
    <dbReference type="NCBI Taxonomy" id="10116"/>
    <lineage>
        <taxon>Eukaryota</taxon>
        <taxon>Metazoa</taxon>
        <taxon>Chordata</taxon>
        <taxon>Craniata</taxon>
        <taxon>Vertebrata</taxon>
        <taxon>Euteleostomi</taxon>
        <taxon>Mammalia</taxon>
        <taxon>Eutheria</taxon>
        <taxon>Euarchontoglires</taxon>
        <taxon>Glires</taxon>
        <taxon>Rodentia</taxon>
        <taxon>Myomorpha</taxon>
        <taxon>Muroidea</taxon>
        <taxon>Muridae</taxon>
        <taxon>Murinae</taxon>
        <taxon>Rattus</taxon>
    </lineage>
</organism>
<protein>
    <submittedName>
        <fullName evidence="1">RCG35733</fullName>
    </submittedName>
</protein>
<dbReference type="Proteomes" id="UP000234681">
    <property type="component" value="Chromosome 14"/>
</dbReference>
<dbReference type="EMBL" id="CH473963">
    <property type="protein sequence ID" value="EDM00240.1"/>
    <property type="molecule type" value="Genomic_DNA"/>
</dbReference>
<proteinExistence type="predicted"/>
<evidence type="ECO:0000313" key="2">
    <source>
        <dbReference type="Proteomes" id="UP000234681"/>
    </source>
</evidence>
<evidence type="ECO:0000313" key="1">
    <source>
        <dbReference type="EMBL" id="EDM00240.1"/>
    </source>
</evidence>